<feature type="region of interest" description="Disordered" evidence="1">
    <location>
        <begin position="217"/>
        <end position="238"/>
    </location>
</feature>
<evidence type="ECO:0000313" key="4">
    <source>
        <dbReference type="Proteomes" id="UP000324800"/>
    </source>
</evidence>
<name>A0A5J4X0B7_9EUKA</name>
<dbReference type="GO" id="GO:0010506">
    <property type="term" value="P:regulation of autophagy"/>
    <property type="evidence" value="ECO:0007669"/>
    <property type="project" value="InterPro"/>
</dbReference>
<feature type="compositionally biased region" description="Basic and acidic residues" evidence="1">
    <location>
        <begin position="114"/>
        <end position="130"/>
    </location>
</feature>
<evidence type="ECO:0000313" key="3">
    <source>
        <dbReference type="EMBL" id="KAA6400631.1"/>
    </source>
</evidence>
<feature type="domain" description="Protein kinase" evidence="2">
    <location>
        <begin position="375"/>
        <end position="680"/>
    </location>
</feature>
<dbReference type="InterPro" id="IPR011009">
    <property type="entry name" value="Kinase-like_dom_sf"/>
</dbReference>
<dbReference type="PROSITE" id="PS50011">
    <property type="entry name" value="PROTEIN_KINASE_DOM"/>
    <property type="match status" value="1"/>
</dbReference>
<feature type="compositionally biased region" description="Polar residues" evidence="1">
    <location>
        <begin position="78"/>
        <end position="87"/>
    </location>
</feature>
<dbReference type="SUPFAM" id="SSF56112">
    <property type="entry name" value="Protein kinase-like (PK-like)"/>
    <property type="match status" value="1"/>
</dbReference>
<feature type="region of interest" description="Disordered" evidence="1">
    <location>
        <begin position="27"/>
        <end position="147"/>
    </location>
</feature>
<feature type="compositionally biased region" description="Basic and acidic residues" evidence="1">
    <location>
        <begin position="223"/>
        <end position="238"/>
    </location>
</feature>
<protein>
    <recommendedName>
        <fullName evidence="2">Protein kinase domain-containing protein</fullName>
    </recommendedName>
</protein>
<proteinExistence type="predicted"/>
<dbReference type="InterPro" id="IPR008271">
    <property type="entry name" value="Ser/Thr_kinase_AS"/>
</dbReference>
<comment type="caution">
    <text evidence="3">The sequence shown here is derived from an EMBL/GenBank/DDBJ whole genome shotgun (WGS) entry which is preliminary data.</text>
</comment>
<dbReference type="InterPro" id="IPR045269">
    <property type="entry name" value="Atg1-like"/>
</dbReference>
<dbReference type="InterPro" id="IPR000719">
    <property type="entry name" value="Prot_kinase_dom"/>
</dbReference>
<evidence type="ECO:0000259" key="2">
    <source>
        <dbReference type="PROSITE" id="PS50011"/>
    </source>
</evidence>
<dbReference type="GO" id="GO:0004674">
    <property type="term" value="F:protein serine/threonine kinase activity"/>
    <property type="evidence" value="ECO:0007669"/>
    <property type="project" value="InterPro"/>
</dbReference>
<dbReference type="EMBL" id="SNRW01000530">
    <property type="protein sequence ID" value="KAA6400631.1"/>
    <property type="molecule type" value="Genomic_DNA"/>
</dbReference>
<reference evidence="3 4" key="1">
    <citation type="submission" date="2019-03" db="EMBL/GenBank/DDBJ databases">
        <title>Single cell metagenomics reveals metabolic interactions within the superorganism composed of flagellate Streblomastix strix and complex community of Bacteroidetes bacteria on its surface.</title>
        <authorList>
            <person name="Treitli S.C."/>
            <person name="Kolisko M."/>
            <person name="Husnik F."/>
            <person name="Keeling P."/>
            <person name="Hampl V."/>
        </authorList>
    </citation>
    <scope>NUCLEOTIDE SEQUENCE [LARGE SCALE GENOMIC DNA]</scope>
    <source>
        <strain evidence="3">ST1C</strain>
    </source>
</reference>
<accession>A0A5J4X0B7</accession>
<dbReference type="GO" id="GO:0005524">
    <property type="term" value="F:ATP binding"/>
    <property type="evidence" value="ECO:0007669"/>
    <property type="project" value="InterPro"/>
</dbReference>
<dbReference type="Gene3D" id="1.10.510.10">
    <property type="entry name" value="Transferase(Phosphotransferase) domain 1"/>
    <property type="match status" value="1"/>
</dbReference>
<dbReference type="PROSITE" id="PS00108">
    <property type="entry name" value="PROTEIN_KINASE_ST"/>
    <property type="match status" value="1"/>
</dbReference>
<dbReference type="Proteomes" id="UP000324800">
    <property type="component" value="Unassembled WGS sequence"/>
</dbReference>
<organism evidence="3 4">
    <name type="scientific">Streblomastix strix</name>
    <dbReference type="NCBI Taxonomy" id="222440"/>
    <lineage>
        <taxon>Eukaryota</taxon>
        <taxon>Metamonada</taxon>
        <taxon>Preaxostyla</taxon>
        <taxon>Oxymonadida</taxon>
        <taxon>Streblomastigidae</taxon>
        <taxon>Streblomastix</taxon>
    </lineage>
</organism>
<evidence type="ECO:0000256" key="1">
    <source>
        <dbReference type="SAM" id="MobiDB-lite"/>
    </source>
</evidence>
<dbReference type="Pfam" id="PF00069">
    <property type="entry name" value="Pkinase"/>
    <property type="match status" value="1"/>
</dbReference>
<dbReference type="PANTHER" id="PTHR24348">
    <property type="entry name" value="SERINE/THREONINE-PROTEIN KINASE UNC-51-RELATED"/>
    <property type="match status" value="1"/>
</dbReference>
<dbReference type="AlphaFoldDB" id="A0A5J4X0B7"/>
<sequence length="706" mass="81944">MIQDQSQKGLGRKAKMVLESIESGIEVSGGLSSGDESQMQQQIQQNITFTSLQQQPQQQQQQQSDSFIGENEDEVYKQKQSFENFQKQMKEFNQRQIQKQQELDDQEKTKRKKERQEKKELKLKLKEKGNDNNNEDEVDEDQHGIFSPNFSPTQQSKLFDINQVNGIPISQFEDNNFNFQLLLEENSQIKRIILSENIIKQKLMKKLTRLEKENQSLTTQMTKTEEQRMEDHRRYESQLSKEIEKKKQLEDKIKETDRQKLVQQEEIEEKLIECDEIKKEKKKDLARITELEKLLEKNGIRGQHIISNVNNQTLVSFDPIITTGIAHCQFRFKEVGISARGVGVIGADVKIPPSFYPEDCQNLVVYWGDNGIVCQNKIDNKGNEKWGSNKIVEMEVNMKAQPRTLRFFLEGVEQPVMVKNIPEALKFFAYFFKKDSAFELIVLERINEPLPKGKGAAKTVPIRTLGKGSYGEKEITSAFVLKYLAYSDWTYYPYLEMEYCNMQTLNIIVKQPQISLPSYTLRALMKQILVGIWLFHASGLIHRDIKCDNILLHSPPGSGKVYAKISDFGFAKKVDQKDQENSIAGTTPFMAPENFHENPIITQKIDIYALGITFYKLITHKYPVNERNFNEQGKKLTQIKCIKRPSEIKDNHLWDLLSKLLEFDPDKRITALVALQHPYFKSPEAKKDISYILCKTRIRLRSIICC</sequence>
<dbReference type="SMART" id="SM00220">
    <property type="entry name" value="S_TKc"/>
    <property type="match status" value="1"/>
</dbReference>
<feature type="compositionally biased region" description="Low complexity" evidence="1">
    <location>
        <begin position="53"/>
        <end position="63"/>
    </location>
</feature>
<gene>
    <name evidence="3" type="ORF">EZS28_003845</name>
</gene>
<dbReference type="GO" id="GO:0005737">
    <property type="term" value="C:cytoplasm"/>
    <property type="evidence" value="ECO:0007669"/>
    <property type="project" value="TreeGrafter"/>
</dbReference>